<evidence type="ECO:0000259" key="9">
    <source>
        <dbReference type="Pfam" id="PF24135"/>
    </source>
</evidence>
<dbReference type="Pfam" id="PF24135">
    <property type="entry name" value="DUF7402"/>
    <property type="match status" value="1"/>
</dbReference>
<dbReference type="AlphaFoldDB" id="F3ZWG9"/>
<dbReference type="Pfam" id="PF04616">
    <property type="entry name" value="Glyco_hydro_43"/>
    <property type="match status" value="1"/>
</dbReference>
<dbReference type="PANTHER" id="PTHR43772:SF2">
    <property type="entry name" value="PUTATIVE (AFU_ORTHOLOGUE AFUA_2G04480)-RELATED"/>
    <property type="match status" value="1"/>
</dbReference>
<dbReference type="SUPFAM" id="SSF49785">
    <property type="entry name" value="Galactose-binding domain-like"/>
    <property type="match status" value="1"/>
</dbReference>
<keyword evidence="2" id="KW-0624">Polysaccharide degradation</keyword>
<dbReference type="eggNOG" id="COG3507">
    <property type="taxonomic scope" value="Bacteria"/>
</dbReference>
<reference evidence="10 11" key="2">
    <citation type="journal article" date="2011" name="Stand. Genomic Sci.">
        <title>Complete genome sequence of Mahella australiensis type strain (50-1 BON).</title>
        <authorList>
            <person name="Sikorski J."/>
            <person name="Teshima H."/>
            <person name="Nolan M."/>
            <person name="Lucas S."/>
            <person name="Hammon N."/>
            <person name="Deshpande S."/>
            <person name="Cheng J.F."/>
            <person name="Pitluck S."/>
            <person name="Liolios K."/>
            <person name="Pagani I."/>
            <person name="Ivanova N."/>
            <person name="Huntemann M."/>
            <person name="Mavromatis K."/>
            <person name="Ovchinikova G."/>
            <person name="Pati A."/>
            <person name="Tapia R."/>
            <person name="Han C."/>
            <person name="Goodwin L."/>
            <person name="Chen A."/>
            <person name="Palaniappan K."/>
            <person name="Land M."/>
            <person name="Hauser L."/>
            <person name="Ngatchou-Djao O.D."/>
            <person name="Rohde M."/>
            <person name="Pukall R."/>
            <person name="Spring S."/>
            <person name="Abt B."/>
            <person name="Goker M."/>
            <person name="Detter J.C."/>
            <person name="Woyke T."/>
            <person name="Bristow J."/>
            <person name="Markowitz V."/>
            <person name="Hugenholtz P."/>
            <person name="Eisen J.A."/>
            <person name="Kyrpides N.C."/>
            <person name="Klenk H.P."/>
            <person name="Lapidus A."/>
        </authorList>
    </citation>
    <scope>NUCLEOTIDE SEQUENCE [LARGE SCALE GENOMIC DNA]</scope>
    <source>
        <strain evidence="11">DSM 15567 / CIP 107919 / 50-1 BON</strain>
    </source>
</reference>
<dbReference type="GO" id="GO:0004553">
    <property type="term" value="F:hydrolase activity, hydrolyzing O-glycosyl compounds"/>
    <property type="evidence" value="ECO:0007669"/>
    <property type="project" value="InterPro"/>
</dbReference>
<dbReference type="InterPro" id="IPR052176">
    <property type="entry name" value="Glycosyl_Hydrlase_43_Enz"/>
</dbReference>
<dbReference type="PANTHER" id="PTHR43772">
    <property type="entry name" value="ENDO-1,4-BETA-XYLANASE"/>
    <property type="match status" value="1"/>
</dbReference>
<dbReference type="Gene3D" id="2.60.120.260">
    <property type="entry name" value="Galactose-binding domain-like"/>
    <property type="match status" value="1"/>
</dbReference>
<dbReference type="RefSeq" id="WP_013779838.1">
    <property type="nucleotide sequence ID" value="NC_015520.1"/>
</dbReference>
<protein>
    <submittedName>
        <fullName evidence="10">Glycoside hydrolase family 43</fullName>
    </submittedName>
</protein>
<evidence type="ECO:0000256" key="3">
    <source>
        <dbReference type="ARBA" id="ARBA00022801"/>
    </source>
</evidence>
<sequence length="520" mass="58592">MNKKVKTVLLLFVIVALVYVSASYIKQKEVKRVDANIVQGKYVLNSSKSSAIKSRFYSNPLPINNIGDPFVLKASDGKYYCYATSAPNGYKVWMSFDLVNWEYKGMSFTRDLNSWAIGDFWAPEVIEYQEKYYMFFSARELRSNSLRIGVAVAESPLGPFKDILNKPLFDFGYATIDASPFIDEDGEKYLYFSKDCSENVVNGVHESHIYGIKLSDDMMSTVGQPILLMRPDQDWEKLSGDAWRWNEGPIIFKDNETYYMFYSANYYGDATYSVGYATSRQPLGPFVKSKNNPILRSVTDIENSGMLPIVSGPGHNSFAVSPDNKEIFIVYHTHTNPAEGGGDRQLNIDRMGFRSDGTVYVNGPSFKPQPLPSGVDGIDNIAPEANVSVSSIKPGYKSEALVDGEVGFTKESENYDWVPNNETKGSWVCLEWDKESYIDTVIIYLSHNRKRTFNTAKLIINNNAVINVDTNADEDKFGNDIIINFEPMKIKNIKFVIDNVPNDVQEIGLSEIRVMPSSTD</sequence>
<dbReference type="CDD" id="cd08991">
    <property type="entry name" value="GH43_HoAraf43-like"/>
    <property type="match status" value="1"/>
</dbReference>
<accession>F3ZWG9</accession>
<comment type="similarity">
    <text evidence="1 8">Belongs to the glycosyl hydrolase 43 family.</text>
</comment>
<gene>
    <name evidence="10" type="ordered locus">Mahau_0181</name>
</gene>
<dbReference type="Gene3D" id="2.115.10.20">
    <property type="entry name" value="Glycosyl hydrolase domain, family 43"/>
    <property type="match status" value="1"/>
</dbReference>
<keyword evidence="11" id="KW-1185">Reference proteome</keyword>
<feature type="active site" description="Proton donor" evidence="6">
    <location>
        <position position="247"/>
    </location>
</feature>
<evidence type="ECO:0000256" key="7">
    <source>
        <dbReference type="PIRSR" id="PIRSR606710-2"/>
    </source>
</evidence>
<evidence type="ECO:0000256" key="4">
    <source>
        <dbReference type="ARBA" id="ARBA00023277"/>
    </source>
</evidence>
<dbReference type="GO" id="GO:0045493">
    <property type="term" value="P:xylan catabolic process"/>
    <property type="evidence" value="ECO:0007669"/>
    <property type="project" value="UniProtKB-KW"/>
</dbReference>
<evidence type="ECO:0000256" key="6">
    <source>
        <dbReference type="PIRSR" id="PIRSR606710-1"/>
    </source>
</evidence>
<dbReference type="HOGENOM" id="CLU_009397_4_0_9"/>
<keyword evidence="3 8" id="KW-0378">Hydrolase</keyword>
<keyword evidence="4" id="KW-0119">Carbohydrate metabolism</keyword>
<evidence type="ECO:0000256" key="5">
    <source>
        <dbReference type="ARBA" id="ARBA00023295"/>
    </source>
</evidence>
<dbReference type="InterPro" id="IPR006710">
    <property type="entry name" value="Glyco_hydro_43"/>
</dbReference>
<dbReference type="OrthoDB" id="9801455at2"/>
<feature type="active site" description="Proton acceptor" evidence="6">
    <location>
        <position position="68"/>
    </location>
</feature>
<proteinExistence type="inferred from homology"/>
<dbReference type="InterPro" id="IPR023296">
    <property type="entry name" value="Glyco_hydro_beta-prop_sf"/>
</dbReference>
<name>F3ZWG9_MAHA5</name>
<dbReference type="KEGG" id="mas:Mahau_0181"/>
<feature type="site" description="Important for catalytic activity, responsible for pKa modulation of the active site Glu and correct orientation of both the proton donor and substrate" evidence="7">
    <location>
        <position position="177"/>
    </location>
</feature>
<dbReference type="Proteomes" id="UP000008457">
    <property type="component" value="Chromosome"/>
</dbReference>
<evidence type="ECO:0000256" key="2">
    <source>
        <dbReference type="ARBA" id="ARBA00022651"/>
    </source>
</evidence>
<dbReference type="EMBL" id="CP002360">
    <property type="protein sequence ID" value="AEE95404.1"/>
    <property type="molecule type" value="Genomic_DNA"/>
</dbReference>
<feature type="domain" description="DUF7402" evidence="9">
    <location>
        <begin position="380"/>
        <end position="514"/>
    </location>
</feature>
<dbReference type="SUPFAM" id="SSF75005">
    <property type="entry name" value="Arabinanase/levansucrase/invertase"/>
    <property type="match status" value="1"/>
</dbReference>
<dbReference type="STRING" id="697281.Mahau_0181"/>
<evidence type="ECO:0000256" key="8">
    <source>
        <dbReference type="RuleBase" id="RU361187"/>
    </source>
</evidence>
<dbReference type="InterPro" id="IPR008979">
    <property type="entry name" value="Galactose-bd-like_sf"/>
</dbReference>
<organism evidence="10 11">
    <name type="scientific">Mahella australiensis (strain DSM 15567 / CIP 107919 / 50-1 BON)</name>
    <dbReference type="NCBI Taxonomy" id="697281"/>
    <lineage>
        <taxon>Bacteria</taxon>
        <taxon>Bacillati</taxon>
        <taxon>Bacillota</taxon>
        <taxon>Clostridia</taxon>
        <taxon>Thermoanaerobacterales</taxon>
        <taxon>Thermoanaerobacterales Family IV. Incertae Sedis</taxon>
        <taxon>Mahella</taxon>
    </lineage>
</organism>
<evidence type="ECO:0000313" key="11">
    <source>
        <dbReference type="Proteomes" id="UP000008457"/>
    </source>
</evidence>
<keyword evidence="5 8" id="KW-0326">Glycosidase</keyword>
<reference evidence="11" key="1">
    <citation type="submission" date="2010-11" db="EMBL/GenBank/DDBJ databases">
        <title>The complete genome of Mahella australiensis DSM 15567.</title>
        <authorList>
            <consortium name="US DOE Joint Genome Institute (JGI-PGF)"/>
            <person name="Lucas S."/>
            <person name="Copeland A."/>
            <person name="Lapidus A."/>
            <person name="Bruce D."/>
            <person name="Goodwin L."/>
            <person name="Pitluck S."/>
            <person name="Kyrpides N."/>
            <person name="Mavromatis K."/>
            <person name="Pagani I."/>
            <person name="Ivanova N."/>
            <person name="Teshima H."/>
            <person name="Brettin T."/>
            <person name="Detter J.C."/>
            <person name="Han C."/>
            <person name="Tapia R."/>
            <person name="Land M."/>
            <person name="Hauser L."/>
            <person name="Markowitz V."/>
            <person name="Cheng J.-F."/>
            <person name="Hugenholtz P."/>
            <person name="Woyke T."/>
            <person name="Wu D."/>
            <person name="Spring S."/>
            <person name="Pukall R."/>
            <person name="Steenblock K."/>
            <person name="Schneider S."/>
            <person name="Klenk H.-P."/>
            <person name="Eisen J.A."/>
        </authorList>
    </citation>
    <scope>NUCLEOTIDE SEQUENCE [LARGE SCALE GENOMIC DNA]</scope>
    <source>
        <strain evidence="11">DSM 15567 / CIP 107919 / 50-1 BON</strain>
    </source>
</reference>
<keyword evidence="2" id="KW-0858">Xylan degradation</keyword>
<dbReference type="InterPro" id="IPR055826">
    <property type="entry name" value="DUF7402"/>
</dbReference>
<evidence type="ECO:0000256" key="1">
    <source>
        <dbReference type="ARBA" id="ARBA00009865"/>
    </source>
</evidence>
<evidence type="ECO:0000313" key="10">
    <source>
        <dbReference type="EMBL" id="AEE95404.1"/>
    </source>
</evidence>